<reference evidence="2 3" key="1">
    <citation type="submission" date="2023-07" db="EMBL/GenBank/DDBJ databases">
        <title>Sequencing the genomes of 1000 actinobacteria strains.</title>
        <authorList>
            <person name="Klenk H.-P."/>
        </authorList>
    </citation>
    <scope>NUCLEOTIDE SEQUENCE [LARGE SCALE GENOMIC DNA]</scope>
    <source>
        <strain evidence="2 3">DSM 22966</strain>
    </source>
</reference>
<accession>A0ABU2B429</accession>
<dbReference type="Gene3D" id="3.40.50.720">
    <property type="entry name" value="NAD(P)-binding Rossmann-like Domain"/>
    <property type="match status" value="1"/>
</dbReference>
<dbReference type="InterPro" id="IPR050259">
    <property type="entry name" value="SDR"/>
</dbReference>
<dbReference type="PANTHER" id="PTHR42879">
    <property type="entry name" value="3-OXOACYL-(ACYL-CARRIER-PROTEIN) REDUCTASE"/>
    <property type="match status" value="1"/>
</dbReference>
<proteinExistence type="inferred from homology"/>
<comment type="caution">
    <text evidence="2">The sequence shown here is derived from an EMBL/GenBank/DDBJ whole genome shotgun (WGS) entry which is preliminary data.</text>
</comment>
<protein>
    <submittedName>
        <fullName evidence="2">NAD(P)-dependent dehydrogenase (Short-subunit alcohol dehydrogenase family)</fullName>
    </submittedName>
</protein>
<organism evidence="2 3">
    <name type="scientific">Enteractinococcus fodinae</name>
    <dbReference type="NCBI Taxonomy" id="684663"/>
    <lineage>
        <taxon>Bacteria</taxon>
        <taxon>Bacillati</taxon>
        <taxon>Actinomycetota</taxon>
        <taxon>Actinomycetes</taxon>
        <taxon>Micrococcales</taxon>
        <taxon>Micrococcaceae</taxon>
    </lineage>
</organism>
<dbReference type="InterPro" id="IPR036291">
    <property type="entry name" value="NAD(P)-bd_dom_sf"/>
</dbReference>
<evidence type="ECO:0000313" key="2">
    <source>
        <dbReference type="EMBL" id="MDR7348357.1"/>
    </source>
</evidence>
<dbReference type="SUPFAM" id="SSF51735">
    <property type="entry name" value="NAD(P)-binding Rossmann-fold domains"/>
    <property type="match status" value="1"/>
</dbReference>
<gene>
    <name evidence="2" type="ORF">J2S62_002614</name>
</gene>
<dbReference type="PRINTS" id="PR00081">
    <property type="entry name" value="GDHRDH"/>
</dbReference>
<dbReference type="Pfam" id="PF13561">
    <property type="entry name" value="adh_short_C2"/>
    <property type="match status" value="1"/>
</dbReference>
<dbReference type="EMBL" id="JAVDYJ010000001">
    <property type="protein sequence ID" value="MDR7348357.1"/>
    <property type="molecule type" value="Genomic_DNA"/>
</dbReference>
<keyword evidence="3" id="KW-1185">Reference proteome</keyword>
<evidence type="ECO:0000313" key="3">
    <source>
        <dbReference type="Proteomes" id="UP001183794"/>
    </source>
</evidence>
<dbReference type="PANTHER" id="PTHR42879:SF6">
    <property type="entry name" value="NADPH-DEPENDENT REDUCTASE BACG"/>
    <property type="match status" value="1"/>
</dbReference>
<dbReference type="Proteomes" id="UP001183794">
    <property type="component" value="Unassembled WGS sequence"/>
</dbReference>
<sequence length="261" mass="27829">MDLGLSKRKFLITGGSSGLGLAAARSLVAEGADVAICGRSEERIEQALDSLRSDGQDVVGFRADVTDPGAFGQLREELSSRWDGVLDGLVNNAGEHTSGKFEETTDTQWYDDFDLKVMAILRGVREMLPLLRASSAPAVLNVLSVFAKYQYKNSMPSSMFRSAGLSATNALARDLADDGIRVNAALIGFIHSDQWVRAAGTDDAQAVQEYEDNRAQQLGIPLGRAGTPEEFGDVAAFLLSPRASYLTGTALNVDGGLSPVI</sequence>
<dbReference type="InterPro" id="IPR002347">
    <property type="entry name" value="SDR_fam"/>
</dbReference>
<name>A0ABU2B429_9MICC</name>
<comment type="similarity">
    <text evidence="1">Belongs to the short-chain dehydrogenases/reductases (SDR) family.</text>
</comment>
<evidence type="ECO:0000256" key="1">
    <source>
        <dbReference type="ARBA" id="ARBA00006484"/>
    </source>
</evidence>
<dbReference type="RefSeq" id="WP_310175472.1">
    <property type="nucleotide sequence ID" value="NZ_BAABHE010000002.1"/>
</dbReference>